<gene>
    <name evidence="3" type="ORF">AaE_008199</name>
</gene>
<evidence type="ECO:0000256" key="2">
    <source>
        <dbReference type="SAM" id="MobiDB-lite"/>
    </source>
</evidence>
<dbReference type="PROSITE" id="PS50082">
    <property type="entry name" value="WD_REPEATS_2"/>
    <property type="match status" value="1"/>
</dbReference>
<dbReference type="AlphaFoldDB" id="A0A6A5AFI9"/>
<feature type="repeat" description="WD" evidence="1">
    <location>
        <begin position="143"/>
        <end position="170"/>
    </location>
</feature>
<dbReference type="EMBL" id="VJMI01014049">
    <property type="protein sequence ID" value="KAF0746234.1"/>
    <property type="molecule type" value="Genomic_DNA"/>
</dbReference>
<dbReference type="SUPFAM" id="SSF50978">
    <property type="entry name" value="WD40 repeat-like"/>
    <property type="match status" value="1"/>
</dbReference>
<evidence type="ECO:0000256" key="1">
    <source>
        <dbReference type="PROSITE-ProRule" id="PRU00221"/>
    </source>
</evidence>
<evidence type="ECO:0000313" key="3">
    <source>
        <dbReference type="EMBL" id="KAF0746234.1"/>
    </source>
</evidence>
<dbReference type="InterPro" id="IPR036322">
    <property type="entry name" value="WD40_repeat_dom_sf"/>
</dbReference>
<name>A0A6A5AFI9_APHAT</name>
<proteinExistence type="predicted"/>
<protein>
    <submittedName>
        <fullName evidence="3">Uncharacterized protein</fullName>
    </submittedName>
</protein>
<evidence type="ECO:0000313" key="4">
    <source>
        <dbReference type="Proteomes" id="UP000469452"/>
    </source>
</evidence>
<feature type="region of interest" description="Disordered" evidence="2">
    <location>
        <begin position="1"/>
        <end position="23"/>
    </location>
</feature>
<reference evidence="3 4" key="1">
    <citation type="submission" date="2019-06" db="EMBL/GenBank/DDBJ databases">
        <title>Genomics analysis of Aphanomyces spp. identifies a new class of oomycete effector associated with host adaptation.</title>
        <authorList>
            <person name="Gaulin E."/>
        </authorList>
    </citation>
    <scope>NUCLEOTIDE SEQUENCE [LARGE SCALE GENOMIC DNA]</scope>
    <source>
        <strain evidence="3 4">E</strain>
    </source>
</reference>
<dbReference type="InterPro" id="IPR015943">
    <property type="entry name" value="WD40/YVTN_repeat-like_dom_sf"/>
</dbReference>
<dbReference type="InterPro" id="IPR001680">
    <property type="entry name" value="WD40_rpt"/>
</dbReference>
<dbReference type="Gene3D" id="2.130.10.10">
    <property type="entry name" value="YVTN repeat-like/Quinoprotein amine dehydrogenase"/>
    <property type="match status" value="1"/>
</dbReference>
<comment type="caution">
    <text evidence="3">The sequence shown here is derived from an EMBL/GenBank/DDBJ whole genome shotgun (WGS) entry which is preliminary data.</text>
</comment>
<keyword evidence="1" id="KW-0853">WD repeat</keyword>
<sequence>MDKRKSDAASALQRKKKVKANEVHGRIPITAFFERIPPRPRPEGTPPAAHDHIEEIDEDVISTERTTNTAPSTSHMIQETLKFEQNEKTVPKRTFTGFHMLRGRELRGGLSLRHRQHVLRSVVKSYAPLGVAPLPDIQPSQWISCMQFDTDGVLLATGSSDGTIALYDFDEYFHRMLVFCNQRTNMEAPTTTDNISISLSSTCPNAGAPSCIKPVRHAIHVLHTRRELKRVRWNPMDQDMLACSFTSRNEIFLFNLKKFPAEPYRILKAPTRPSTGYYDFLFTTSSTYYYYYYYY</sequence>
<dbReference type="SMART" id="SM00320">
    <property type="entry name" value="WD40"/>
    <property type="match status" value="2"/>
</dbReference>
<dbReference type="Proteomes" id="UP000469452">
    <property type="component" value="Unassembled WGS sequence"/>
</dbReference>
<organism evidence="3 4">
    <name type="scientific">Aphanomyces astaci</name>
    <name type="common">Crayfish plague agent</name>
    <dbReference type="NCBI Taxonomy" id="112090"/>
    <lineage>
        <taxon>Eukaryota</taxon>
        <taxon>Sar</taxon>
        <taxon>Stramenopiles</taxon>
        <taxon>Oomycota</taxon>
        <taxon>Saprolegniomycetes</taxon>
        <taxon>Saprolegniales</taxon>
        <taxon>Verrucalvaceae</taxon>
        <taxon>Aphanomyces</taxon>
    </lineage>
</organism>
<accession>A0A6A5AFI9</accession>